<sequence length="231" mass="23600">MTEIRGLLFDKDGTLFDFQRSWGGWAAALMLELAGGDAAKADDLADRAGLDRQAAAFLPHSPIIAGTIDESVAVLLPGLPGMEAPALRALIIERSLTLEPVQAAPLAGLLARLGGAGLALGVATNDAEEAARAQLDGLGVLDAFAIVIGADSGHGAKPAPGQCLAFAEHVALAPQQIAMIGDSTHDLYAGRSAGMTTIAVLTGLAREDELAPHADVVLPDIGHLPDWLGLA</sequence>
<dbReference type="EC" id="3.1.3.18" evidence="4"/>
<accession>A0A239EVC8</accession>
<dbReference type="Pfam" id="PF00702">
    <property type="entry name" value="Hydrolase"/>
    <property type="match status" value="1"/>
</dbReference>
<evidence type="ECO:0000256" key="2">
    <source>
        <dbReference type="ARBA" id="ARBA00004818"/>
    </source>
</evidence>
<dbReference type="GO" id="GO:0006281">
    <property type="term" value="P:DNA repair"/>
    <property type="evidence" value="ECO:0007669"/>
    <property type="project" value="TreeGrafter"/>
</dbReference>
<name>A0A239EVC8_9RHOB</name>
<protein>
    <recommendedName>
        <fullName evidence="4">phosphoglycolate phosphatase</fullName>
        <ecNumber evidence="4">3.1.3.18</ecNumber>
    </recommendedName>
</protein>
<comment type="catalytic activity">
    <reaction evidence="1">
        <text>2-phosphoglycolate + H2O = glycolate + phosphate</text>
        <dbReference type="Rhea" id="RHEA:14369"/>
        <dbReference type="ChEBI" id="CHEBI:15377"/>
        <dbReference type="ChEBI" id="CHEBI:29805"/>
        <dbReference type="ChEBI" id="CHEBI:43474"/>
        <dbReference type="ChEBI" id="CHEBI:58033"/>
        <dbReference type="EC" id="3.1.3.18"/>
    </reaction>
</comment>
<dbReference type="PANTHER" id="PTHR43434:SF1">
    <property type="entry name" value="PHOSPHOGLYCOLATE PHOSPHATASE"/>
    <property type="match status" value="1"/>
</dbReference>
<dbReference type="SUPFAM" id="SSF56784">
    <property type="entry name" value="HAD-like"/>
    <property type="match status" value="1"/>
</dbReference>
<dbReference type="InterPro" id="IPR036412">
    <property type="entry name" value="HAD-like_sf"/>
</dbReference>
<dbReference type="Gene3D" id="3.40.50.1000">
    <property type="entry name" value="HAD superfamily/HAD-like"/>
    <property type="match status" value="1"/>
</dbReference>
<dbReference type="Gene3D" id="1.10.150.240">
    <property type="entry name" value="Putative phosphatase, domain 2"/>
    <property type="match status" value="1"/>
</dbReference>
<gene>
    <name evidence="5" type="ORF">SAMN05421757_102352</name>
</gene>
<dbReference type="SFLD" id="SFLDS00003">
    <property type="entry name" value="Haloacid_Dehalogenase"/>
    <property type="match status" value="1"/>
</dbReference>
<dbReference type="InterPro" id="IPR006439">
    <property type="entry name" value="HAD-SF_hydro_IA"/>
</dbReference>
<organism evidence="5 6">
    <name type="scientific">Tropicimonas sediminicola</name>
    <dbReference type="NCBI Taxonomy" id="1031541"/>
    <lineage>
        <taxon>Bacteria</taxon>
        <taxon>Pseudomonadati</taxon>
        <taxon>Pseudomonadota</taxon>
        <taxon>Alphaproteobacteria</taxon>
        <taxon>Rhodobacterales</taxon>
        <taxon>Roseobacteraceae</taxon>
        <taxon>Tropicimonas</taxon>
    </lineage>
</organism>
<evidence type="ECO:0000256" key="3">
    <source>
        <dbReference type="ARBA" id="ARBA00006171"/>
    </source>
</evidence>
<dbReference type="RefSeq" id="WP_089232093.1">
    <property type="nucleotide sequence ID" value="NZ_FZOY01000002.1"/>
</dbReference>
<keyword evidence="6" id="KW-1185">Reference proteome</keyword>
<dbReference type="PANTHER" id="PTHR43434">
    <property type="entry name" value="PHOSPHOGLYCOLATE PHOSPHATASE"/>
    <property type="match status" value="1"/>
</dbReference>
<dbReference type="InterPro" id="IPR050155">
    <property type="entry name" value="HAD-like_hydrolase_sf"/>
</dbReference>
<proteinExistence type="inferred from homology"/>
<evidence type="ECO:0000313" key="6">
    <source>
        <dbReference type="Proteomes" id="UP000198426"/>
    </source>
</evidence>
<dbReference type="SFLD" id="SFLDG01129">
    <property type="entry name" value="C1.5:_HAD__Beta-PGM__Phosphata"/>
    <property type="match status" value="1"/>
</dbReference>
<evidence type="ECO:0000256" key="4">
    <source>
        <dbReference type="ARBA" id="ARBA00013078"/>
    </source>
</evidence>
<dbReference type="PRINTS" id="PR00413">
    <property type="entry name" value="HADHALOGNASE"/>
</dbReference>
<comment type="similarity">
    <text evidence="3">Belongs to the HAD-like hydrolase superfamily. CbbY/CbbZ/Gph/YieH family.</text>
</comment>
<dbReference type="InterPro" id="IPR023198">
    <property type="entry name" value="PGP-like_dom2"/>
</dbReference>
<dbReference type="OrthoDB" id="9797743at2"/>
<dbReference type="EMBL" id="FZOY01000002">
    <property type="protein sequence ID" value="SNS48569.1"/>
    <property type="molecule type" value="Genomic_DNA"/>
</dbReference>
<comment type="pathway">
    <text evidence="2">Organic acid metabolism; glycolate biosynthesis; glycolate from 2-phosphoglycolate: step 1/1.</text>
</comment>
<dbReference type="GO" id="GO:0008967">
    <property type="term" value="F:phosphoglycolate phosphatase activity"/>
    <property type="evidence" value="ECO:0007669"/>
    <property type="project" value="UniProtKB-EC"/>
</dbReference>
<dbReference type="Proteomes" id="UP000198426">
    <property type="component" value="Unassembled WGS sequence"/>
</dbReference>
<reference evidence="5 6" key="1">
    <citation type="submission" date="2017-06" db="EMBL/GenBank/DDBJ databases">
        <authorList>
            <person name="Kim H.J."/>
            <person name="Triplett B.A."/>
        </authorList>
    </citation>
    <scope>NUCLEOTIDE SEQUENCE [LARGE SCALE GENOMIC DNA]</scope>
    <source>
        <strain evidence="5 6">DSM 29339</strain>
    </source>
</reference>
<dbReference type="GO" id="GO:0005829">
    <property type="term" value="C:cytosol"/>
    <property type="evidence" value="ECO:0007669"/>
    <property type="project" value="TreeGrafter"/>
</dbReference>
<dbReference type="AlphaFoldDB" id="A0A239EVC8"/>
<evidence type="ECO:0000256" key="1">
    <source>
        <dbReference type="ARBA" id="ARBA00000830"/>
    </source>
</evidence>
<dbReference type="NCBIfam" id="TIGR01549">
    <property type="entry name" value="HAD-SF-IA-v1"/>
    <property type="match status" value="1"/>
</dbReference>
<dbReference type="InterPro" id="IPR023214">
    <property type="entry name" value="HAD_sf"/>
</dbReference>
<evidence type="ECO:0000313" key="5">
    <source>
        <dbReference type="EMBL" id="SNS48569.1"/>
    </source>
</evidence>